<dbReference type="EMBL" id="JXTB01000311">
    <property type="protein sequence ID" value="PON46418.1"/>
    <property type="molecule type" value="Genomic_DNA"/>
</dbReference>
<dbReference type="SMART" id="SM00249">
    <property type="entry name" value="PHD"/>
    <property type="match status" value="1"/>
</dbReference>
<feature type="domain" description="RING-type" evidence="7">
    <location>
        <begin position="36"/>
        <end position="77"/>
    </location>
</feature>
<keyword evidence="3" id="KW-0862">Zinc</keyword>
<keyword evidence="2 4" id="KW-0863">Zinc-finger</keyword>
<feature type="region of interest" description="Disordered" evidence="5">
    <location>
        <begin position="208"/>
        <end position="236"/>
    </location>
</feature>
<feature type="region of interest" description="Disordered" evidence="5">
    <location>
        <begin position="1"/>
        <end position="31"/>
    </location>
</feature>
<dbReference type="PANTHER" id="PTHR47177:SF4">
    <property type="entry name" value="OS06G0283200 PROTEIN"/>
    <property type="match status" value="1"/>
</dbReference>
<dbReference type="PANTHER" id="PTHR47177">
    <property type="entry name" value="F18C1.6 PROTEIN"/>
    <property type="match status" value="1"/>
</dbReference>
<keyword evidence="8" id="KW-0418">Kinase</keyword>
<dbReference type="InterPro" id="IPR001841">
    <property type="entry name" value="Znf_RING"/>
</dbReference>
<dbReference type="InterPro" id="IPR019787">
    <property type="entry name" value="Znf_PHD-finger"/>
</dbReference>
<evidence type="ECO:0000313" key="9">
    <source>
        <dbReference type="Proteomes" id="UP000237105"/>
    </source>
</evidence>
<dbReference type="Gene3D" id="3.30.40.10">
    <property type="entry name" value="Zinc/RING finger domain, C3HC4 (zinc finger)"/>
    <property type="match status" value="2"/>
</dbReference>
<evidence type="ECO:0000256" key="2">
    <source>
        <dbReference type="ARBA" id="ARBA00022771"/>
    </source>
</evidence>
<comment type="caution">
    <text evidence="8">The sequence shown here is derived from an EMBL/GenBank/DDBJ whole genome shotgun (WGS) entry which is preliminary data.</text>
</comment>
<evidence type="ECO:0000256" key="1">
    <source>
        <dbReference type="ARBA" id="ARBA00022723"/>
    </source>
</evidence>
<keyword evidence="9" id="KW-1185">Reference proteome</keyword>
<dbReference type="AlphaFoldDB" id="A0A2P5BCB3"/>
<keyword evidence="1" id="KW-0479">Metal-binding</keyword>
<evidence type="ECO:0000313" key="8">
    <source>
        <dbReference type="EMBL" id="PON46418.1"/>
    </source>
</evidence>
<keyword evidence="8" id="KW-0808">Transferase</keyword>
<dbReference type="InterPro" id="IPR001965">
    <property type="entry name" value="Znf_PHD"/>
</dbReference>
<evidence type="ECO:0000259" key="7">
    <source>
        <dbReference type="PROSITE" id="PS50089"/>
    </source>
</evidence>
<dbReference type="OrthoDB" id="365379at2759"/>
<dbReference type="InterPro" id="IPR011011">
    <property type="entry name" value="Znf_FYVE_PHD"/>
</dbReference>
<name>A0A2P5BCB3_PARAD</name>
<reference evidence="9" key="1">
    <citation type="submission" date="2016-06" db="EMBL/GenBank/DDBJ databases">
        <title>Parallel loss of symbiosis genes in relatives of nitrogen-fixing non-legume Parasponia.</title>
        <authorList>
            <person name="Van Velzen R."/>
            <person name="Holmer R."/>
            <person name="Bu F."/>
            <person name="Rutten L."/>
            <person name="Van Zeijl A."/>
            <person name="Liu W."/>
            <person name="Santuari L."/>
            <person name="Cao Q."/>
            <person name="Sharma T."/>
            <person name="Shen D."/>
            <person name="Roswanjaya Y."/>
            <person name="Wardhani T."/>
            <person name="Kalhor M.S."/>
            <person name="Jansen J."/>
            <person name="Van den Hoogen J."/>
            <person name="Gungor B."/>
            <person name="Hartog M."/>
            <person name="Hontelez J."/>
            <person name="Verver J."/>
            <person name="Yang W.-C."/>
            <person name="Schijlen E."/>
            <person name="Repin R."/>
            <person name="Schilthuizen M."/>
            <person name="Schranz E."/>
            <person name="Heidstra R."/>
            <person name="Miyata K."/>
            <person name="Fedorova E."/>
            <person name="Kohlen W."/>
            <person name="Bisseling T."/>
            <person name="Smit S."/>
            <person name="Geurts R."/>
        </authorList>
    </citation>
    <scope>NUCLEOTIDE SEQUENCE [LARGE SCALE GENOMIC DNA]</scope>
    <source>
        <strain evidence="9">cv. WU1-14</strain>
    </source>
</reference>
<dbReference type="PROSITE" id="PS00518">
    <property type="entry name" value="ZF_RING_1"/>
    <property type="match status" value="1"/>
</dbReference>
<proteinExistence type="predicted"/>
<dbReference type="Pfam" id="PF00628">
    <property type="entry name" value="PHD"/>
    <property type="match status" value="1"/>
</dbReference>
<dbReference type="SUPFAM" id="SSF57903">
    <property type="entry name" value="FYVE/PHD zinc finger"/>
    <property type="match status" value="1"/>
</dbReference>
<dbReference type="InterPro" id="IPR017907">
    <property type="entry name" value="Znf_RING_CS"/>
</dbReference>
<sequence length="625" mass="69278">MAGDSADSGSSTSPNKRLKSISEDENQGENSVDGRCAICFSEDGKAIRGEIDCCDHYFCFLCIMEWAKTESRCPICRRRFTTIRRPHKHGAFPRERLIKLPLRDQAFIHYGDTDGSFDPYAEVLCTVCHETTDENLLLLCDLCDSGAHTFCVGLGYTVPEGDWFCHDCTISNAEHANTETNAEDDNQNSTLLDIIQESCSRVVERSPSRVSSDSNKLPFPAVTPGGARSTCEPAGPAVASKLTESGARTLNRCRNVHSRIRAIRENWNALQRGLLSFSPGSFKPRCYSQKKHEDYAVLHDRSSQVESSSSRSCEQLKNQVGIGSHDIDKAWKMMDIAKSKQCGRGKTSTLQSSKPPLRKAIASKEIPNVNLNNLVQSQQLGIRSAERTVVEKPFKPYSFGKEKVKYRSPELEREKQCRVLSKEAAGCISSLSLSRNIFTSTGGNTCKENRSISLQKNVNRASPNIAIEQNGSFSAFRVRQGTFDSFDDKSELSACSSKVDVPKGDTRLKKGSVESKVGKHDDAKNEIQSLVKLNLKRLSRGQQLGVTTFKEIARLATHTILAACGLEHNKKYGIYSFPSFVCSHTDLSETKTNIMPESCQDCFYSFVKNVVNSIMLEKVDCTALS</sequence>
<feature type="compositionally biased region" description="Low complexity" evidence="5">
    <location>
        <begin position="1"/>
        <end position="11"/>
    </location>
</feature>
<dbReference type="PROSITE" id="PS50089">
    <property type="entry name" value="ZF_RING_2"/>
    <property type="match status" value="1"/>
</dbReference>
<protein>
    <submittedName>
        <fullName evidence="8">Cdk-activating kinase assembly factor</fullName>
    </submittedName>
</protein>
<accession>A0A2P5BCB3</accession>
<dbReference type="Proteomes" id="UP000237105">
    <property type="component" value="Unassembled WGS sequence"/>
</dbReference>
<evidence type="ECO:0000256" key="3">
    <source>
        <dbReference type="ARBA" id="ARBA00022833"/>
    </source>
</evidence>
<evidence type="ECO:0000256" key="5">
    <source>
        <dbReference type="SAM" id="MobiDB-lite"/>
    </source>
</evidence>
<gene>
    <name evidence="8" type="ORF">PanWU01x14_251660</name>
</gene>
<dbReference type="GO" id="GO:0016301">
    <property type="term" value="F:kinase activity"/>
    <property type="evidence" value="ECO:0007669"/>
    <property type="project" value="UniProtKB-KW"/>
</dbReference>
<feature type="domain" description="PHD-type" evidence="6">
    <location>
        <begin position="122"/>
        <end position="171"/>
    </location>
</feature>
<dbReference type="PROSITE" id="PS50016">
    <property type="entry name" value="ZF_PHD_2"/>
    <property type="match status" value="1"/>
</dbReference>
<dbReference type="InterPro" id="IPR013083">
    <property type="entry name" value="Znf_RING/FYVE/PHD"/>
</dbReference>
<dbReference type="SMART" id="SM00184">
    <property type="entry name" value="RING"/>
    <property type="match status" value="2"/>
</dbReference>
<evidence type="ECO:0000256" key="4">
    <source>
        <dbReference type="PROSITE-ProRule" id="PRU00175"/>
    </source>
</evidence>
<dbReference type="GO" id="GO:0008270">
    <property type="term" value="F:zinc ion binding"/>
    <property type="evidence" value="ECO:0007669"/>
    <property type="project" value="UniProtKB-KW"/>
</dbReference>
<dbReference type="STRING" id="3476.A0A2P5BCB3"/>
<organism evidence="8 9">
    <name type="scientific">Parasponia andersonii</name>
    <name type="common">Sponia andersonii</name>
    <dbReference type="NCBI Taxonomy" id="3476"/>
    <lineage>
        <taxon>Eukaryota</taxon>
        <taxon>Viridiplantae</taxon>
        <taxon>Streptophyta</taxon>
        <taxon>Embryophyta</taxon>
        <taxon>Tracheophyta</taxon>
        <taxon>Spermatophyta</taxon>
        <taxon>Magnoliopsida</taxon>
        <taxon>eudicotyledons</taxon>
        <taxon>Gunneridae</taxon>
        <taxon>Pentapetalae</taxon>
        <taxon>rosids</taxon>
        <taxon>fabids</taxon>
        <taxon>Rosales</taxon>
        <taxon>Cannabaceae</taxon>
        <taxon>Parasponia</taxon>
    </lineage>
</organism>
<dbReference type="SUPFAM" id="SSF57850">
    <property type="entry name" value="RING/U-box"/>
    <property type="match status" value="1"/>
</dbReference>
<evidence type="ECO:0000259" key="6">
    <source>
        <dbReference type="PROSITE" id="PS50016"/>
    </source>
</evidence>
<dbReference type="Pfam" id="PF13639">
    <property type="entry name" value="zf-RING_2"/>
    <property type="match status" value="1"/>
</dbReference>